<accession>A0A848QIY0</accession>
<reference evidence="2 3" key="1">
    <citation type="submission" date="2020-04" db="EMBL/GenBank/DDBJ databases">
        <authorList>
            <person name="Liu A."/>
        </authorList>
    </citation>
    <scope>NUCLEOTIDE SEQUENCE [LARGE SCALE GENOMIC DNA]</scope>
    <source>
        <strain evidence="2 3">RZ02</strain>
    </source>
</reference>
<feature type="transmembrane region" description="Helical" evidence="1">
    <location>
        <begin position="230"/>
        <end position="247"/>
    </location>
</feature>
<dbReference type="Proteomes" id="UP000561181">
    <property type="component" value="Unassembled WGS sequence"/>
</dbReference>
<proteinExistence type="predicted"/>
<protein>
    <recommendedName>
        <fullName evidence="4">Tryptophan-rich sensory protein</fullName>
    </recommendedName>
</protein>
<evidence type="ECO:0000256" key="1">
    <source>
        <dbReference type="SAM" id="Phobius"/>
    </source>
</evidence>
<feature type="transmembrane region" description="Helical" evidence="1">
    <location>
        <begin position="110"/>
        <end position="133"/>
    </location>
</feature>
<keyword evidence="1" id="KW-1133">Transmembrane helix</keyword>
<dbReference type="PANTHER" id="PTHR33802">
    <property type="entry name" value="SI:CH211-161H7.5-RELATED"/>
    <property type="match status" value="1"/>
</dbReference>
<name>A0A848QIY0_9SPHN</name>
<evidence type="ECO:0008006" key="4">
    <source>
        <dbReference type="Google" id="ProtNLM"/>
    </source>
</evidence>
<dbReference type="PANTHER" id="PTHR33802:SF1">
    <property type="entry name" value="XK-RELATED PROTEIN"/>
    <property type="match status" value="1"/>
</dbReference>
<evidence type="ECO:0000313" key="2">
    <source>
        <dbReference type="EMBL" id="NMW30699.1"/>
    </source>
</evidence>
<keyword evidence="3" id="KW-1185">Reference proteome</keyword>
<feature type="transmembrane region" description="Helical" evidence="1">
    <location>
        <begin position="145"/>
        <end position="173"/>
    </location>
</feature>
<dbReference type="AlphaFoldDB" id="A0A848QIY0"/>
<feature type="transmembrane region" description="Helical" evidence="1">
    <location>
        <begin position="87"/>
        <end position="104"/>
    </location>
</feature>
<keyword evidence="1" id="KW-0472">Membrane</keyword>
<comment type="caution">
    <text evidence="2">The sequence shown here is derived from an EMBL/GenBank/DDBJ whole genome shotgun (WGS) entry which is preliminary data.</text>
</comment>
<sequence>MNDTPVPRSLAQRIAIILAVFVQIGATFLPQLGFGDPIGQRSDSVRTLVTPSGWAFSIWGLLFLGSVMYAVWQALPAQKYNSLVNRIGWASVVALAAQGAWAAYTQVANLTVISVIIILTSLCALLLILRELVAVKRPFTAGERWIAGLTFSALAAWLTAASIVNVAATLVYYGVGGGFSHPFIAAIIVLIGGIIAALAVWRSRGNPWYALVFCWALLAIYFRGGQESWAIAGATVLSALAVIYAVLAKLSDRADRHHWLGGGNAP</sequence>
<feature type="transmembrane region" description="Helical" evidence="1">
    <location>
        <begin position="54"/>
        <end position="75"/>
    </location>
</feature>
<dbReference type="EMBL" id="JABCRE010000002">
    <property type="protein sequence ID" value="NMW30699.1"/>
    <property type="molecule type" value="Genomic_DNA"/>
</dbReference>
<feature type="transmembrane region" description="Helical" evidence="1">
    <location>
        <begin position="14"/>
        <end position="34"/>
    </location>
</feature>
<organism evidence="2 3">
    <name type="scientific">Pontixanthobacter rizhaonensis</name>
    <dbReference type="NCBI Taxonomy" id="2730337"/>
    <lineage>
        <taxon>Bacteria</taxon>
        <taxon>Pseudomonadati</taxon>
        <taxon>Pseudomonadota</taxon>
        <taxon>Alphaproteobacteria</taxon>
        <taxon>Sphingomonadales</taxon>
        <taxon>Erythrobacteraceae</taxon>
        <taxon>Pontixanthobacter</taxon>
    </lineage>
</organism>
<evidence type="ECO:0000313" key="3">
    <source>
        <dbReference type="Proteomes" id="UP000561181"/>
    </source>
</evidence>
<gene>
    <name evidence="2" type="ORF">HKD42_01335</name>
</gene>
<feature type="transmembrane region" description="Helical" evidence="1">
    <location>
        <begin position="208"/>
        <end position="224"/>
    </location>
</feature>
<dbReference type="RefSeq" id="WP_170009579.1">
    <property type="nucleotide sequence ID" value="NZ_JABCRE010000002.1"/>
</dbReference>
<keyword evidence="1" id="KW-0812">Transmembrane</keyword>
<feature type="transmembrane region" description="Helical" evidence="1">
    <location>
        <begin position="179"/>
        <end position="201"/>
    </location>
</feature>